<organism evidence="5 6">
    <name type="scientific">Paludibaculum fermentans</name>
    <dbReference type="NCBI Taxonomy" id="1473598"/>
    <lineage>
        <taxon>Bacteria</taxon>
        <taxon>Pseudomonadati</taxon>
        <taxon>Acidobacteriota</taxon>
        <taxon>Terriglobia</taxon>
        <taxon>Bryobacterales</taxon>
        <taxon>Bryobacteraceae</taxon>
        <taxon>Paludibaculum</taxon>
    </lineage>
</organism>
<evidence type="ECO:0000256" key="3">
    <source>
        <dbReference type="ARBA" id="ARBA00022898"/>
    </source>
</evidence>
<evidence type="ECO:0000256" key="2">
    <source>
        <dbReference type="ARBA" id="ARBA00022576"/>
    </source>
</evidence>
<dbReference type="InterPro" id="IPR015422">
    <property type="entry name" value="PyrdxlP-dep_Trfase_small"/>
</dbReference>
<gene>
    <name evidence="5" type="ORF">IRI77_29565</name>
</gene>
<keyword evidence="3 4" id="KW-0663">Pyridoxal phosphate</keyword>
<comment type="cofactor">
    <cofactor evidence="1">
        <name>pyridoxal 5'-phosphate</name>
        <dbReference type="ChEBI" id="CHEBI:597326"/>
    </cofactor>
</comment>
<dbReference type="PANTHER" id="PTHR11986">
    <property type="entry name" value="AMINOTRANSFERASE CLASS III"/>
    <property type="match status" value="1"/>
</dbReference>
<dbReference type="SUPFAM" id="SSF53383">
    <property type="entry name" value="PLP-dependent transferases"/>
    <property type="match status" value="1"/>
</dbReference>
<dbReference type="InterPro" id="IPR049704">
    <property type="entry name" value="Aminotrans_3_PPA_site"/>
</dbReference>
<dbReference type="Gene3D" id="3.90.1150.10">
    <property type="entry name" value="Aspartate Aminotransferase, domain 1"/>
    <property type="match status" value="1"/>
</dbReference>
<dbReference type="Proteomes" id="UP000593892">
    <property type="component" value="Chromosome"/>
</dbReference>
<evidence type="ECO:0000313" key="5">
    <source>
        <dbReference type="EMBL" id="QOY92185.1"/>
    </source>
</evidence>
<dbReference type="PANTHER" id="PTHR11986:SF121">
    <property type="entry name" value="BLR3010 PROTEIN"/>
    <property type="match status" value="1"/>
</dbReference>
<reference evidence="5 6" key="1">
    <citation type="submission" date="2020-10" db="EMBL/GenBank/DDBJ databases">
        <title>Complete genome sequence of Paludibaculum fermentans P105T, a facultatively anaerobic acidobacterium capable of dissimilatory Fe(III) reduction.</title>
        <authorList>
            <person name="Dedysh S.N."/>
            <person name="Beletsky A.V."/>
            <person name="Kulichevskaya I.S."/>
            <person name="Mardanov A.V."/>
            <person name="Ravin N.V."/>
        </authorList>
    </citation>
    <scope>NUCLEOTIDE SEQUENCE [LARGE SCALE GENOMIC DNA]</scope>
    <source>
        <strain evidence="5 6">P105</strain>
    </source>
</reference>
<dbReference type="InterPro" id="IPR015421">
    <property type="entry name" value="PyrdxlP-dep_Trfase_major"/>
</dbReference>
<proteinExistence type="inferred from homology"/>
<evidence type="ECO:0000256" key="1">
    <source>
        <dbReference type="ARBA" id="ARBA00001933"/>
    </source>
</evidence>
<dbReference type="Gene3D" id="3.40.640.10">
    <property type="entry name" value="Type I PLP-dependent aspartate aminotransferase-like (Major domain)"/>
    <property type="match status" value="1"/>
</dbReference>
<accession>A0A7S7SQG2</accession>
<dbReference type="AlphaFoldDB" id="A0A7S7SQG2"/>
<dbReference type="GO" id="GO:0030170">
    <property type="term" value="F:pyridoxal phosphate binding"/>
    <property type="evidence" value="ECO:0007669"/>
    <property type="project" value="InterPro"/>
</dbReference>
<keyword evidence="6" id="KW-1185">Reference proteome</keyword>
<dbReference type="Pfam" id="PF00202">
    <property type="entry name" value="Aminotran_3"/>
    <property type="match status" value="1"/>
</dbReference>
<dbReference type="GO" id="GO:0042802">
    <property type="term" value="F:identical protein binding"/>
    <property type="evidence" value="ECO:0007669"/>
    <property type="project" value="TreeGrafter"/>
</dbReference>
<dbReference type="KEGG" id="pfer:IRI77_29565"/>
<protein>
    <submittedName>
        <fullName evidence="5">Aspartate aminotransferase family protein</fullName>
    </submittedName>
</protein>
<evidence type="ECO:0000313" key="6">
    <source>
        <dbReference type="Proteomes" id="UP000593892"/>
    </source>
</evidence>
<dbReference type="CDD" id="cd00610">
    <property type="entry name" value="OAT_like"/>
    <property type="match status" value="1"/>
</dbReference>
<dbReference type="PIRSF" id="PIRSF000521">
    <property type="entry name" value="Transaminase_4ab_Lys_Orn"/>
    <property type="match status" value="1"/>
</dbReference>
<dbReference type="EMBL" id="CP063849">
    <property type="protein sequence ID" value="QOY92185.1"/>
    <property type="molecule type" value="Genomic_DNA"/>
</dbReference>
<dbReference type="FunFam" id="3.40.640.10:FF:000004">
    <property type="entry name" value="Acetylornithine aminotransferase"/>
    <property type="match status" value="1"/>
</dbReference>
<keyword evidence="5" id="KW-0808">Transferase</keyword>
<dbReference type="GO" id="GO:0008483">
    <property type="term" value="F:transaminase activity"/>
    <property type="evidence" value="ECO:0007669"/>
    <property type="project" value="UniProtKB-KW"/>
</dbReference>
<name>A0A7S7SQG2_PALFE</name>
<comment type="similarity">
    <text evidence="4">Belongs to the class-III pyridoxal-phosphate-dependent aminotransferase family.</text>
</comment>
<keyword evidence="2 5" id="KW-0032">Aminotransferase</keyword>
<dbReference type="InterPro" id="IPR050103">
    <property type="entry name" value="Class-III_PLP-dep_AT"/>
</dbReference>
<evidence type="ECO:0000256" key="4">
    <source>
        <dbReference type="RuleBase" id="RU003560"/>
    </source>
</evidence>
<sequence>MNVRYARCQGAELITEDGRRILDFLSGYCVHNAGHNHPDIVAAVKSELDRNGPGMLQSHVPEMAGTLAQELCRRAGGRLAKALFCSSGSEGVEAAIKFARAHTRRNALLSADGAFHGLTCGALSLMSDPFWSEGFGPMLADVEHVPFGDLEGLAAQLSSRRFAALVLEPIQGEGGIRIPEPSYLKSAQELCRRYGTLLVLDEVQTGLHRTGPFLASHHYAVDPDMVVLAKALSGGLVPTGALLMTDDIYGSVFNSLKRSIVHTSTFGENGLSMRAALATLGVLDREHLGEQSASLGAVLRDRLRARLSGYEMVKEVRGMGLMNGIEFAPPRRMALRLGFESFKAIHAGMFGQIVVMRLFRDHGVLTQMCGNNFMVLKAAPPLVVDEAQIDTFVEAMGAVVELMHTSASFWTEAIGLARRVVNI</sequence>
<dbReference type="InterPro" id="IPR015424">
    <property type="entry name" value="PyrdxlP-dep_Trfase"/>
</dbReference>
<dbReference type="InterPro" id="IPR005814">
    <property type="entry name" value="Aminotrans_3"/>
</dbReference>
<dbReference type="PROSITE" id="PS00600">
    <property type="entry name" value="AA_TRANSFER_CLASS_3"/>
    <property type="match status" value="1"/>
</dbReference>